<keyword evidence="4" id="KW-1185">Reference proteome</keyword>
<dbReference type="Pfam" id="PF00226">
    <property type="entry name" value="DnaJ"/>
    <property type="match status" value="1"/>
</dbReference>
<dbReference type="InterPro" id="IPR036869">
    <property type="entry name" value="J_dom_sf"/>
</dbReference>
<dbReference type="PROSITE" id="PS50076">
    <property type="entry name" value="DNAJ_2"/>
    <property type="match status" value="1"/>
</dbReference>
<feature type="domain" description="J" evidence="2">
    <location>
        <begin position="80"/>
        <end position="144"/>
    </location>
</feature>
<dbReference type="EMBL" id="HG739087">
    <property type="protein sequence ID" value="CDO98816.1"/>
    <property type="molecule type" value="Genomic_DNA"/>
</dbReference>
<dbReference type="OMA" id="FVDWYCI"/>
<evidence type="ECO:0000259" key="2">
    <source>
        <dbReference type="PROSITE" id="PS50076"/>
    </source>
</evidence>
<feature type="region of interest" description="Disordered" evidence="1">
    <location>
        <begin position="222"/>
        <end position="242"/>
    </location>
</feature>
<dbReference type="CDD" id="cd06257">
    <property type="entry name" value="DnaJ"/>
    <property type="match status" value="1"/>
</dbReference>
<evidence type="ECO:0000313" key="4">
    <source>
        <dbReference type="Proteomes" id="UP000295252"/>
    </source>
</evidence>
<dbReference type="PROSITE" id="PS00636">
    <property type="entry name" value="DNAJ_1"/>
    <property type="match status" value="1"/>
</dbReference>
<protein>
    <recommendedName>
        <fullName evidence="2">J domain-containing protein</fullName>
    </recommendedName>
</protein>
<dbReference type="SUPFAM" id="SSF46565">
    <property type="entry name" value="Chaperone J-domain"/>
    <property type="match status" value="1"/>
</dbReference>
<dbReference type="Gramene" id="CDO98816">
    <property type="protein sequence ID" value="CDO98816"/>
    <property type="gene ID" value="GSCOC_T00025745001"/>
</dbReference>
<dbReference type="InterPro" id="IPR001623">
    <property type="entry name" value="DnaJ_domain"/>
</dbReference>
<dbReference type="PANTHER" id="PTHR44137">
    <property type="entry name" value="BNAC03G44070D PROTEIN"/>
    <property type="match status" value="1"/>
</dbReference>
<dbReference type="PhylomeDB" id="A0A068TRG1"/>
<evidence type="ECO:0000313" key="3">
    <source>
        <dbReference type="EMBL" id="CDO98816.1"/>
    </source>
</evidence>
<dbReference type="FunCoup" id="A0A068TRG1">
    <property type="interactions" value="13"/>
</dbReference>
<dbReference type="AlphaFoldDB" id="A0A068TRG1"/>
<dbReference type="PANTHER" id="PTHR44137:SF13">
    <property type="entry name" value="CHAPERONE DNAJ-DOMAIN SUPERFAMILY PROTEIN"/>
    <property type="match status" value="1"/>
</dbReference>
<dbReference type="STRING" id="49390.A0A068TRG1"/>
<dbReference type="InParanoid" id="A0A068TRG1"/>
<sequence>MLVNYVHRTLNKHSYISHCCFTLQFPGQLSPDSSFASMGRARTDSDIKSHLVTEICNISDRAVTCAHQHHFRSTNPPFVDWYLVLKVDENAGPDIIRKHYLRLALQLHPDKNKHPKADTAFKLVSEAYACLSDDARRTAFNLERHRNFCFKCSNISDDSPIPSNTKPKRIPTSERTRSNHALQRMKDLRARFMEEATIIENCLKANAASRVSDSSRKELPTFNPADYLSQGYPHRTTSNNKKLERSISRNYGLHILRTKP</sequence>
<dbReference type="SMART" id="SM00271">
    <property type="entry name" value="DnaJ"/>
    <property type="match status" value="1"/>
</dbReference>
<dbReference type="PRINTS" id="PR00625">
    <property type="entry name" value="JDOMAIN"/>
</dbReference>
<organism evidence="3 4">
    <name type="scientific">Coffea canephora</name>
    <name type="common">Robusta coffee</name>
    <dbReference type="NCBI Taxonomy" id="49390"/>
    <lineage>
        <taxon>Eukaryota</taxon>
        <taxon>Viridiplantae</taxon>
        <taxon>Streptophyta</taxon>
        <taxon>Embryophyta</taxon>
        <taxon>Tracheophyta</taxon>
        <taxon>Spermatophyta</taxon>
        <taxon>Magnoliopsida</taxon>
        <taxon>eudicotyledons</taxon>
        <taxon>Gunneridae</taxon>
        <taxon>Pentapetalae</taxon>
        <taxon>asterids</taxon>
        <taxon>lamiids</taxon>
        <taxon>Gentianales</taxon>
        <taxon>Rubiaceae</taxon>
        <taxon>Ixoroideae</taxon>
        <taxon>Gardenieae complex</taxon>
        <taxon>Bertiereae - Coffeeae clade</taxon>
        <taxon>Coffeeae</taxon>
        <taxon>Coffea</taxon>
    </lineage>
</organism>
<proteinExistence type="predicted"/>
<reference evidence="4" key="1">
    <citation type="journal article" date="2014" name="Science">
        <title>The coffee genome provides insight into the convergent evolution of caffeine biosynthesis.</title>
        <authorList>
            <person name="Denoeud F."/>
            <person name="Carretero-Paulet L."/>
            <person name="Dereeper A."/>
            <person name="Droc G."/>
            <person name="Guyot R."/>
            <person name="Pietrella M."/>
            <person name="Zheng C."/>
            <person name="Alberti A."/>
            <person name="Anthony F."/>
            <person name="Aprea G."/>
            <person name="Aury J.M."/>
            <person name="Bento P."/>
            <person name="Bernard M."/>
            <person name="Bocs S."/>
            <person name="Campa C."/>
            <person name="Cenci A."/>
            <person name="Combes M.C."/>
            <person name="Crouzillat D."/>
            <person name="Da Silva C."/>
            <person name="Daddiego L."/>
            <person name="De Bellis F."/>
            <person name="Dussert S."/>
            <person name="Garsmeur O."/>
            <person name="Gayraud T."/>
            <person name="Guignon V."/>
            <person name="Jahn K."/>
            <person name="Jamilloux V."/>
            <person name="Joet T."/>
            <person name="Labadie K."/>
            <person name="Lan T."/>
            <person name="Leclercq J."/>
            <person name="Lepelley M."/>
            <person name="Leroy T."/>
            <person name="Li L.T."/>
            <person name="Librado P."/>
            <person name="Lopez L."/>
            <person name="Munoz A."/>
            <person name="Noel B."/>
            <person name="Pallavicini A."/>
            <person name="Perrotta G."/>
            <person name="Poncet V."/>
            <person name="Pot D."/>
            <person name="Priyono X."/>
            <person name="Rigoreau M."/>
            <person name="Rouard M."/>
            <person name="Rozas J."/>
            <person name="Tranchant-Dubreuil C."/>
            <person name="VanBuren R."/>
            <person name="Zhang Q."/>
            <person name="Andrade A.C."/>
            <person name="Argout X."/>
            <person name="Bertrand B."/>
            <person name="de Kochko A."/>
            <person name="Graziosi G."/>
            <person name="Henry R.J."/>
            <person name="Jayarama X."/>
            <person name="Ming R."/>
            <person name="Nagai C."/>
            <person name="Rounsley S."/>
            <person name="Sankoff D."/>
            <person name="Giuliano G."/>
            <person name="Albert V.A."/>
            <person name="Wincker P."/>
            <person name="Lashermes P."/>
        </authorList>
    </citation>
    <scope>NUCLEOTIDE SEQUENCE [LARGE SCALE GENOMIC DNA]</scope>
    <source>
        <strain evidence="4">cv. DH200-94</strain>
    </source>
</reference>
<name>A0A068TRG1_COFCA</name>
<dbReference type="InterPro" id="IPR018253">
    <property type="entry name" value="DnaJ_domain_CS"/>
</dbReference>
<evidence type="ECO:0000256" key="1">
    <source>
        <dbReference type="SAM" id="MobiDB-lite"/>
    </source>
</evidence>
<dbReference type="Gene3D" id="1.10.287.110">
    <property type="entry name" value="DnaJ domain"/>
    <property type="match status" value="1"/>
</dbReference>
<dbReference type="OrthoDB" id="10250354at2759"/>
<accession>A0A068TRG1</accession>
<gene>
    <name evidence="3" type="ORF">GSCOC_T00025745001</name>
</gene>
<dbReference type="Proteomes" id="UP000295252">
    <property type="component" value="Chromosome V"/>
</dbReference>